<comment type="caution">
    <text evidence="1">The sequence shown here is derived from an EMBL/GenBank/DDBJ whole genome shotgun (WGS) entry which is preliminary data.</text>
</comment>
<keyword evidence="2" id="KW-1185">Reference proteome</keyword>
<evidence type="ECO:0000313" key="2">
    <source>
        <dbReference type="Proteomes" id="UP000682951"/>
    </source>
</evidence>
<dbReference type="RefSeq" id="WP_212141532.1">
    <property type="nucleotide sequence ID" value="NZ_JAGSSW010000002.1"/>
</dbReference>
<accession>A0ABS5HGD4</accession>
<sequence length="150" mass="17308">MCRARDLIRRNAVLTTNRIISCTENNISLRFDCNRNEFHKIHLDSPAYSDILQDAQRCDYIILKDNLEIGVFVELKGNDIEKAMNQILTTKNNFGDGISIFYAAIVYRSKPSFNATAQNLKERYNREFDEIFISSSGLNLKYSNNKVIKS</sequence>
<dbReference type="Proteomes" id="UP000682951">
    <property type="component" value="Unassembled WGS sequence"/>
</dbReference>
<organism evidence="1 2">
    <name type="scientific">Campylobacter anatolicus</name>
    <dbReference type="NCBI Taxonomy" id="2829105"/>
    <lineage>
        <taxon>Bacteria</taxon>
        <taxon>Pseudomonadati</taxon>
        <taxon>Campylobacterota</taxon>
        <taxon>Epsilonproteobacteria</taxon>
        <taxon>Campylobacterales</taxon>
        <taxon>Campylobacteraceae</taxon>
        <taxon>Campylobacter</taxon>
    </lineage>
</organism>
<name>A0ABS5HGD4_9BACT</name>
<proteinExistence type="predicted"/>
<gene>
    <name evidence="1" type="ORF">KDD93_01930</name>
</gene>
<reference evidence="1 2" key="1">
    <citation type="submission" date="2021-04" db="EMBL/GenBank/DDBJ databases">
        <title>Molecular and phenotypic characterization and identification of bacterial isolates recovered from the Anatolian ground squirrels (Spermophilus xanthoprymnus) and which have the potential to form a new species in the Campylobacter genus.</title>
        <authorList>
            <person name="Aydin F."/>
            <person name="Abay S."/>
            <person name="Kayman T."/>
            <person name="Karakaya E."/>
            <person name="Mustak H.K."/>
            <person name="Mustak I.B."/>
            <person name="Bilgin N."/>
            <person name="Duzler A."/>
            <person name="Sahin O."/>
            <person name="Guran O."/>
            <person name="Saticioglu I.B."/>
        </authorList>
    </citation>
    <scope>NUCLEOTIDE SEQUENCE [LARGE SCALE GENOMIC DNA]</scope>
    <source>
        <strain evidence="2">faydin-G24</strain>
    </source>
</reference>
<dbReference type="EMBL" id="JAGSSW010000002">
    <property type="protein sequence ID" value="MBR8463330.1"/>
    <property type="molecule type" value="Genomic_DNA"/>
</dbReference>
<protein>
    <submittedName>
        <fullName evidence="1">Uncharacterized protein</fullName>
    </submittedName>
</protein>
<evidence type="ECO:0000313" key="1">
    <source>
        <dbReference type="EMBL" id="MBR8463330.1"/>
    </source>
</evidence>